<dbReference type="InterPro" id="IPR007592">
    <property type="entry name" value="GEBP"/>
</dbReference>
<gene>
    <name evidence="3" type="ORF">T459_34949</name>
</gene>
<dbReference type="PANTHER" id="PTHR31662">
    <property type="entry name" value="BNAANNG10740D PROTEIN-RELATED"/>
    <property type="match status" value="1"/>
</dbReference>
<comment type="caution">
    <text evidence="3">The sequence shown here is derived from an EMBL/GenBank/DDBJ whole genome shotgun (WGS) entry which is preliminary data.</text>
</comment>
<sequence>MIIKGKLHADVSKSQLSDKIRMLKKKFMTSVEYGEVPGFLLVFEYSNQIWGAPSNNVVKENVSNSANGKAKKAVTVVVKKSAEHK</sequence>
<dbReference type="PANTHER" id="PTHR31662:SF33">
    <property type="entry name" value="DNA-BINDING STOREKEEPER PROTEIN TRANSCRIPTIONAL REGULATOR-LIKE PROTEIN"/>
    <property type="match status" value="1"/>
</dbReference>
<dbReference type="AlphaFoldDB" id="A0A2G2XUM3"/>
<comment type="similarity">
    <text evidence="1">Belongs to the GeBP family.</text>
</comment>
<dbReference type="EMBL" id="AYRZ02000213">
    <property type="protein sequence ID" value="PHT61205.1"/>
    <property type="molecule type" value="Genomic_DNA"/>
</dbReference>
<dbReference type="Gramene" id="PHT61205">
    <property type="protein sequence ID" value="PHT61205"/>
    <property type="gene ID" value="T459_34949"/>
</dbReference>
<organism evidence="3 4">
    <name type="scientific">Capsicum annuum</name>
    <name type="common">Capsicum pepper</name>
    <dbReference type="NCBI Taxonomy" id="4072"/>
    <lineage>
        <taxon>Eukaryota</taxon>
        <taxon>Viridiplantae</taxon>
        <taxon>Streptophyta</taxon>
        <taxon>Embryophyta</taxon>
        <taxon>Tracheophyta</taxon>
        <taxon>Spermatophyta</taxon>
        <taxon>Magnoliopsida</taxon>
        <taxon>eudicotyledons</taxon>
        <taxon>Gunneridae</taxon>
        <taxon>Pentapetalae</taxon>
        <taxon>asterids</taxon>
        <taxon>lamiids</taxon>
        <taxon>Solanales</taxon>
        <taxon>Solanaceae</taxon>
        <taxon>Solanoideae</taxon>
        <taxon>Capsiceae</taxon>
        <taxon>Capsicum</taxon>
    </lineage>
</organism>
<evidence type="ECO:0000259" key="2">
    <source>
        <dbReference type="Pfam" id="PF04504"/>
    </source>
</evidence>
<feature type="domain" description="Glabrous enhancer-binding protein-like DBD" evidence="2">
    <location>
        <begin position="3"/>
        <end position="51"/>
    </location>
</feature>
<accession>A0A2G2XUM3</accession>
<dbReference type="Pfam" id="PF04504">
    <property type="entry name" value="GeBP-like_DBD"/>
    <property type="match status" value="1"/>
</dbReference>
<name>A0A2G2XUM3_CAPAN</name>
<protein>
    <recommendedName>
        <fullName evidence="2">Glabrous enhancer-binding protein-like DBD domain-containing protein</fullName>
    </recommendedName>
</protein>
<proteinExistence type="inferred from homology"/>
<dbReference type="STRING" id="4072.A0A2G2XUM3"/>
<evidence type="ECO:0000313" key="4">
    <source>
        <dbReference type="Proteomes" id="UP000222542"/>
    </source>
</evidence>
<dbReference type="Proteomes" id="UP000222542">
    <property type="component" value="Unassembled WGS sequence"/>
</dbReference>
<reference evidence="3 4" key="2">
    <citation type="journal article" date="2017" name="Genome Biol.">
        <title>New reference genome sequences of hot pepper reveal the massive evolution of plant disease-resistance genes by retroduplication.</title>
        <authorList>
            <person name="Kim S."/>
            <person name="Park J."/>
            <person name="Yeom S.I."/>
            <person name="Kim Y.M."/>
            <person name="Seo E."/>
            <person name="Kim K.T."/>
            <person name="Kim M.S."/>
            <person name="Lee J.M."/>
            <person name="Cheong K."/>
            <person name="Shin H.S."/>
            <person name="Kim S.B."/>
            <person name="Han K."/>
            <person name="Lee J."/>
            <person name="Park M."/>
            <person name="Lee H.A."/>
            <person name="Lee H.Y."/>
            <person name="Lee Y."/>
            <person name="Oh S."/>
            <person name="Lee J.H."/>
            <person name="Choi E."/>
            <person name="Choi E."/>
            <person name="Lee S.E."/>
            <person name="Jeon J."/>
            <person name="Kim H."/>
            <person name="Choi G."/>
            <person name="Song H."/>
            <person name="Lee J."/>
            <person name="Lee S.C."/>
            <person name="Kwon J.K."/>
            <person name="Lee H.Y."/>
            <person name="Koo N."/>
            <person name="Hong Y."/>
            <person name="Kim R.W."/>
            <person name="Kang W.H."/>
            <person name="Huh J.H."/>
            <person name="Kang B.C."/>
            <person name="Yang T.J."/>
            <person name="Lee Y.H."/>
            <person name="Bennetzen J.L."/>
            <person name="Choi D."/>
        </authorList>
    </citation>
    <scope>NUCLEOTIDE SEQUENCE [LARGE SCALE GENOMIC DNA]</scope>
    <source>
        <strain evidence="4">cv. CM334</strain>
    </source>
</reference>
<reference evidence="3 4" key="1">
    <citation type="journal article" date="2014" name="Nat. Genet.">
        <title>Genome sequence of the hot pepper provides insights into the evolution of pungency in Capsicum species.</title>
        <authorList>
            <person name="Kim S."/>
            <person name="Park M."/>
            <person name="Yeom S.I."/>
            <person name="Kim Y.M."/>
            <person name="Lee J.M."/>
            <person name="Lee H.A."/>
            <person name="Seo E."/>
            <person name="Choi J."/>
            <person name="Cheong K."/>
            <person name="Kim K.T."/>
            <person name="Jung K."/>
            <person name="Lee G.W."/>
            <person name="Oh S.K."/>
            <person name="Bae C."/>
            <person name="Kim S.B."/>
            <person name="Lee H.Y."/>
            <person name="Kim S.Y."/>
            <person name="Kim M.S."/>
            <person name="Kang B.C."/>
            <person name="Jo Y.D."/>
            <person name="Yang H.B."/>
            <person name="Jeong H.J."/>
            <person name="Kang W.H."/>
            <person name="Kwon J.K."/>
            <person name="Shin C."/>
            <person name="Lim J.Y."/>
            <person name="Park J.H."/>
            <person name="Huh J.H."/>
            <person name="Kim J.S."/>
            <person name="Kim B.D."/>
            <person name="Cohen O."/>
            <person name="Paran I."/>
            <person name="Suh M.C."/>
            <person name="Lee S.B."/>
            <person name="Kim Y.K."/>
            <person name="Shin Y."/>
            <person name="Noh S.J."/>
            <person name="Park J."/>
            <person name="Seo Y.S."/>
            <person name="Kwon S.Y."/>
            <person name="Kim H.A."/>
            <person name="Park J.M."/>
            <person name="Kim H.J."/>
            <person name="Choi S.B."/>
            <person name="Bosland P.W."/>
            <person name="Reeves G."/>
            <person name="Jo S.H."/>
            <person name="Lee B.W."/>
            <person name="Cho H.T."/>
            <person name="Choi H.S."/>
            <person name="Lee M.S."/>
            <person name="Yu Y."/>
            <person name="Do Choi Y."/>
            <person name="Park B.S."/>
            <person name="van Deynze A."/>
            <person name="Ashrafi H."/>
            <person name="Hill T."/>
            <person name="Kim W.T."/>
            <person name="Pai H.S."/>
            <person name="Ahn H.K."/>
            <person name="Yeam I."/>
            <person name="Giovannoni J.J."/>
            <person name="Rose J.K."/>
            <person name="Sorensen I."/>
            <person name="Lee S.J."/>
            <person name="Kim R.W."/>
            <person name="Choi I.Y."/>
            <person name="Choi B.S."/>
            <person name="Lim J.S."/>
            <person name="Lee Y.H."/>
            <person name="Choi D."/>
        </authorList>
    </citation>
    <scope>NUCLEOTIDE SEQUENCE [LARGE SCALE GENOMIC DNA]</scope>
    <source>
        <strain evidence="4">cv. CM334</strain>
    </source>
</reference>
<keyword evidence="4" id="KW-1185">Reference proteome</keyword>
<dbReference type="GO" id="GO:0006355">
    <property type="term" value="P:regulation of DNA-templated transcription"/>
    <property type="evidence" value="ECO:0007669"/>
    <property type="project" value="InterPro"/>
</dbReference>
<dbReference type="InterPro" id="IPR053932">
    <property type="entry name" value="GeBP-like_DBD"/>
</dbReference>
<evidence type="ECO:0000256" key="1">
    <source>
        <dbReference type="ARBA" id="ARBA00010820"/>
    </source>
</evidence>
<evidence type="ECO:0000313" key="3">
    <source>
        <dbReference type="EMBL" id="PHT61205.1"/>
    </source>
</evidence>